<evidence type="ECO:0000256" key="4">
    <source>
        <dbReference type="ARBA" id="ARBA00023014"/>
    </source>
</evidence>
<dbReference type="RefSeq" id="WP_154571715.1">
    <property type="nucleotide sequence ID" value="NZ_JAXDSY010000054.1"/>
</dbReference>
<dbReference type="GO" id="GO:0003824">
    <property type="term" value="F:catalytic activity"/>
    <property type="evidence" value="ECO:0007669"/>
    <property type="project" value="InterPro"/>
</dbReference>
<organism evidence="6">
    <name type="scientific">Baileyella intestinalis</name>
    <dbReference type="NCBI Taxonomy" id="2606709"/>
    <lineage>
        <taxon>Bacteria</taxon>
        <taxon>Bacillati</taxon>
        <taxon>Bacillota</taxon>
        <taxon>Clostridia</taxon>
        <taxon>Peptostreptococcales</taxon>
        <taxon>Anaerovoracaceae</taxon>
        <taxon>Baileyella</taxon>
    </lineage>
</organism>
<dbReference type="Pfam" id="PF13353">
    <property type="entry name" value="Fer4_12"/>
    <property type="match status" value="1"/>
</dbReference>
<evidence type="ECO:0000256" key="1">
    <source>
        <dbReference type="ARBA" id="ARBA00022691"/>
    </source>
</evidence>
<dbReference type="SUPFAM" id="SSF102114">
    <property type="entry name" value="Radical SAM enzymes"/>
    <property type="match status" value="1"/>
</dbReference>
<dbReference type="Gene3D" id="3.20.20.70">
    <property type="entry name" value="Aldolase class I"/>
    <property type="match status" value="1"/>
</dbReference>
<comment type="caution">
    <text evidence="6">The sequence shown here is derived from an EMBL/GenBank/DDBJ whole genome shotgun (WGS) entry which is preliminary data.</text>
</comment>
<feature type="compositionally biased region" description="Basic and acidic residues" evidence="5">
    <location>
        <begin position="1"/>
        <end position="19"/>
    </location>
</feature>
<feature type="region of interest" description="Disordered" evidence="5">
    <location>
        <begin position="1"/>
        <end position="21"/>
    </location>
</feature>
<accession>A0A6A8M4L1</accession>
<keyword evidence="3" id="KW-0408">Iron</keyword>
<keyword evidence="1" id="KW-0949">S-adenosyl-L-methionine</keyword>
<dbReference type="InterPro" id="IPR013785">
    <property type="entry name" value="Aldolase_TIM"/>
</dbReference>
<dbReference type="EMBL" id="VUNB01000001">
    <property type="protein sequence ID" value="MST68245.1"/>
    <property type="molecule type" value="Genomic_DNA"/>
</dbReference>
<dbReference type="AlphaFoldDB" id="A0A6A8M4L1"/>
<dbReference type="SFLD" id="SFLDS00029">
    <property type="entry name" value="Radical_SAM"/>
    <property type="match status" value="1"/>
</dbReference>
<keyword evidence="2" id="KW-0479">Metal-binding</keyword>
<evidence type="ECO:0000256" key="5">
    <source>
        <dbReference type="SAM" id="MobiDB-lite"/>
    </source>
</evidence>
<evidence type="ECO:0000313" key="6">
    <source>
        <dbReference type="EMBL" id="MST68245.1"/>
    </source>
</evidence>
<gene>
    <name evidence="6" type="ORF">FYJ66_01300</name>
</gene>
<reference evidence="6" key="1">
    <citation type="submission" date="2019-09" db="EMBL/GenBank/DDBJ databases">
        <title>In-depth cultivation of the pig gut microbiome towards novel bacterial diversity and tailored functional studies.</title>
        <authorList>
            <person name="Wylensek D."/>
            <person name="Hitch T.C.A."/>
            <person name="Clavel T."/>
        </authorList>
    </citation>
    <scope>NUCLEOTIDE SEQUENCE</scope>
    <source>
        <strain evidence="6">RF-744-FAT-WT-3</strain>
    </source>
</reference>
<protein>
    <submittedName>
        <fullName evidence="6">4Fe-4S cluster-binding domain-containing protein</fullName>
    </submittedName>
</protein>
<evidence type="ECO:0000256" key="3">
    <source>
        <dbReference type="ARBA" id="ARBA00023004"/>
    </source>
</evidence>
<evidence type="ECO:0000256" key="2">
    <source>
        <dbReference type="ARBA" id="ARBA00022723"/>
    </source>
</evidence>
<dbReference type="GO" id="GO:0051536">
    <property type="term" value="F:iron-sulfur cluster binding"/>
    <property type="evidence" value="ECO:0007669"/>
    <property type="project" value="UniProtKB-KW"/>
</dbReference>
<keyword evidence="4" id="KW-0411">Iron-sulfur</keyword>
<dbReference type="InterPro" id="IPR058240">
    <property type="entry name" value="rSAM_sf"/>
</dbReference>
<dbReference type="InterPro" id="IPR007197">
    <property type="entry name" value="rSAM"/>
</dbReference>
<sequence>MTSLDIPERNDQRAADRKLPPLISTKGPTVTMFAPYDCNNSCPFCVNKKEYRDTSSFSIKRCYDALNIMDRIFPENDVVLTGGEPLADLDALQGILDHIKPSHHVYINTTLPTNEKNTEEVVAAFLNRNASKISCVNVSRHLKHYVKECSDDIFSMLKVRHRINCVVFDDTTKEKLSAFLDRFNGHEVQLRANYSKLTLDNVFRTEDDDLFHLIESICKYEGQLEKELFRTGFVFSYKDSRITYHKTLPYSKINGRIGDIIIRQTGFIYDDWNDYGQELNINDLIR</sequence>
<dbReference type="GO" id="GO:0046872">
    <property type="term" value="F:metal ion binding"/>
    <property type="evidence" value="ECO:0007669"/>
    <property type="project" value="UniProtKB-KW"/>
</dbReference>
<proteinExistence type="predicted"/>
<name>A0A6A8M4L1_9FIRM</name>